<protein>
    <submittedName>
        <fullName evidence="2">Uncharacterized protein</fullName>
    </submittedName>
</protein>
<keyword evidence="1" id="KW-1133">Transmembrane helix</keyword>
<dbReference type="AlphaFoldDB" id="A0A0K2T864"/>
<name>A0A0K2T864_LEPSM</name>
<feature type="non-terminal residue" evidence="2">
    <location>
        <position position="59"/>
    </location>
</feature>
<proteinExistence type="predicted"/>
<keyword evidence="1" id="KW-0472">Membrane</keyword>
<evidence type="ECO:0000313" key="2">
    <source>
        <dbReference type="EMBL" id="CDW22198.1"/>
    </source>
</evidence>
<reference evidence="2" key="1">
    <citation type="submission" date="2014-05" db="EMBL/GenBank/DDBJ databases">
        <authorList>
            <person name="Chronopoulou M."/>
        </authorList>
    </citation>
    <scope>NUCLEOTIDE SEQUENCE</scope>
    <source>
        <tissue evidence="2">Whole organism</tissue>
    </source>
</reference>
<accession>A0A0K2T864</accession>
<feature type="transmembrane region" description="Helical" evidence="1">
    <location>
        <begin position="37"/>
        <end position="58"/>
    </location>
</feature>
<keyword evidence="1" id="KW-0812">Transmembrane</keyword>
<dbReference type="EMBL" id="HACA01004837">
    <property type="protein sequence ID" value="CDW22198.1"/>
    <property type="molecule type" value="Transcribed_RNA"/>
</dbReference>
<sequence length="59" mass="6976">MELFFLSNDSDSLMLVLDMPNCLEYTNGNSSITFKCYFLDLYLTMFVLFYINCLFFNIS</sequence>
<evidence type="ECO:0000256" key="1">
    <source>
        <dbReference type="SAM" id="Phobius"/>
    </source>
</evidence>
<organism evidence="2">
    <name type="scientific">Lepeophtheirus salmonis</name>
    <name type="common">Salmon louse</name>
    <name type="synonym">Caligus salmonis</name>
    <dbReference type="NCBI Taxonomy" id="72036"/>
    <lineage>
        <taxon>Eukaryota</taxon>
        <taxon>Metazoa</taxon>
        <taxon>Ecdysozoa</taxon>
        <taxon>Arthropoda</taxon>
        <taxon>Crustacea</taxon>
        <taxon>Multicrustacea</taxon>
        <taxon>Hexanauplia</taxon>
        <taxon>Copepoda</taxon>
        <taxon>Siphonostomatoida</taxon>
        <taxon>Caligidae</taxon>
        <taxon>Lepeophtheirus</taxon>
    </lineage>
</organism>